<dbReference type="RefSeq" id="WP_304514470.1">
    <property type="nucleotide sequence ID" value="NZ_JAOSIQ010000028.1"/>
</dbReference>
<dbReference type="InterPro" id="IPR015946">
    <property type="entry name" value="KH_dom-like_a/b"/>
</dbReference>
<accession>A0ABT9D8G0</accession>
<dbReference type="Proteomes" id="UP001170683">
    <property type="component" value="Unassembled WGS sequence"/>
</dbReference>
<dbReference type="Gene3D" id="3.30.300.20">
    <property type="match status" value="1"/>
</dbReference>
<dbReference type="InterPro" id="IPR036102">
    <property type="entry name" value="OsmC/Ohrsf"/>
</dbReference>
<sequence>MINPVIETQIIYLYFYKTTHKYLNHYDFKIKVLCKSYIEKKEVYFDISLVCGIKDLSLDETKDIMNIIHQKCPISKILNNYQHFQIQPTLYQNF</sequence>
<keyword evidence="2" id="KW-1185">Reference proteome</keyword>
<comment type="caution">
    <text evidence="1">The sequence shown here is derived from an EMBL/GenBank/DDBJ whole genome shotgun (WGS) entry which is preliminary data.</text>
</comment>
<gene>
    <name evidence="1" type="ORF">OC701_02225</name>
</gene>
<evidence type="ECO:0000313" key="1">
    <source>
        <dbReference type="EMBL" id="MDO8064276.1"/>
    </source>
</evidence>
<dbReference type="SUPFAM" id="SSF82784">
    <property type="entry name" value="OsmC-like"/>
    <property type="match status" value="1"/>
</dbReference>
<organism evidence="1 2">
    <name type="scientific">Candidatus Phytoplasma bonamiae</name>
    <dbReference type="NCBI Taxonomy" id="2982626"/>
    <lineage>
        <taxon>Bacteria</taxon>
        <taxon>Bacillati</taxon>
        <taxon>Mycoplasmatota</taxon>
        <taxon>Mollicutes</taxon>
        <taxon>Acholeplasmatales</taxon>
        <taxon>Acholeplasmataceae</taxon>
        <taxon>Candidatus Phytoplasma</taxon>
        <taxon>16SrII (Peanut WB group)</taxon>
    </lineage>
</organism>
<reference evidence="1 2" key="1">
    <citation type="journal article" date="2023" name="Int. J. Syst. Evol. Microbiol.">
        <title>The observation of taxonomic boundaries for the 16SrII and 16SrXXV phytoplasmas using genome-based delimitation.</title>
        <authorList>
            <person name="Rodrigues Jardim B."/>
            <person name="Tran-Nguyen L.T.T."/>
            <person name="Gambley C."/>
            <person name="Al-Sadi A.M."/>
            <person name="Al-Subhi A.M."/>
            <person name="Foissac X."/>
            <person name="Salar P."/>
            <person name="Cai H."/>
            <person name="Yang J.Y."/>
            <person name="Davis R."/>
            <person name="Jones L."/>
            <person name="Rodoni B."/>
            <person name="Constable F.E."/>
        </authorList>
    </citation>
    <scope>NUCLEOTIDE SEQUENCE [LARGE SCALE GENOMIC DNA]</scope>
    <source>
        <strain evidence="1">BAWM-225</strain>
    </source>
</reference>
<dbReference type="EMBL" id="JAOSIQ010000028">
    <property type="protein sequence ID" value="MDO8064276.1"/>
    <property type="molecule type" value="Genomic_DNA"/>
</dbReference>
<proteinExistence type="predicted"/>
<protein>
    <submittedName>
        <fullName evidence="1">Uncharacterized protein</fullName>
    </submittedName>
</protein>
<evidence type="ECO:0000313" key="2">
    <source>
        <dbReference type="Proteomes" id="UP001170683"/>
    </source>
</evidence>
<name>A0ABT9D8G0_9MOLU</name>